<evidence type="ECO:0000256" key="1">
    <source>
        <dbReference type="ARBA" id="ARBA00004141"/>
    </source>
</evidence>
<feature type="transmembrane region" description="Helical" evidence="6">
    <location>
        <begin position="175"/>
        <end position="197"/>
    </location>
</feature>
<evidence type="ECO:0000256" key="3">
    <source>
        <dbReference type="ARBA" id="ARBA00022692"/>
    </source>
</evidence>
<feature type="transmembrane region" description="Helical" evidence="6">
    <location>
        <begin position="116"/>
        <end position="137"/>
    </location>
</feature>
<feature type="transmembrane region" description="Helical" evidence="6">
    <location>
        <begin position="304"/>
        <end position="323"/>
    </location>
</feature>
<protein>
    <submittedName>
        <fullName evidence="8">MFS transporter</fullName>
    </submittedName>
</protein>
<dbReference type="EMBL" id="JANUGU010000009">
    <property type="protein sequence ID" value="MCS0660601.1"/>
    <property type="molecule type" value="Genomic_DNA"/>
</dbReference>
<proteinExistence type="predicted"/>
<feature type="transmembrane region" description="Helical" evidence="6">
    <location>
        <begin position="367"/>
        <end position="388"/>
    </location>
</feature>
<keyword evidence="3 6" id="KW-0812">Transmembrane</keyword>
<feature type="transmembrane region" description="Helical" evidence="6">
    <location>
        <begin position="233"/>
        <end position="259"/>
    </location>
</feature>
<feature type="transmembrane region" description="Helical" evidence="6">
    <location>
        <begin position="91"/>
        <end position="110"/>
    </location>
</feature>
<dbReference type="PANTHER" id="PTHR23505">
    <property type="entry name" value="SPINSTER"/>
    <property type="match status" value="1"/>
</dbReference>
<keyword evidence="5 6" id="KW-0472">Membrane</keyword>
<accession>A0ABT2D2Z8</accession>
<reference evidence="8 9" key="1">
    <citation type="submission" date="2022-08" db="EMBL/GenBank/DDBJ databases">
        <title>Reclassification of Massilia species as members of the genera Telluria, Duganella, Pseudoduganella, Mokoshia gen. nov. and Zemynaea gen. nov. using orthogonal and non-orthogonal genome-based approaches.</title>
        <authorList>
            <person name="Bowman J.P."/>
        </authorList>
    </citation>
    <scope>NUCLEOTIDE SEQUENCE [LARGE SCALE GENOMIC DNA]</scope>
    <source>
        <strain evidence="8 9">JCM 31606</strain>
    </source>
</reference>
<feature type="transmembrane region" description="Helical" evidence="6">
    <location>
        <begin position="58"/>
        <end position="79"/>
    </location>
</feature>
<keyword evidence="2" id="KW-0813">Transport</keyword>
<evidence type="ECO:0000313" key="9">
    <source>
        <dbReference type="Proteomes" id="UP001204621"/>
    </source>
</evidence>
<dbReference type="InterPro" id="IPR011701">
    <property type="entry name" value="MFS"/>
</dbReference>
<dbReference type="Proteomes" id="UP001204621">
    <property type="component" value="Unassembled WGS sequence"/>
</dbReference>
<feature type="transmembrane region" description="Helical" evidence="6">
    <location>
        <begin position="23"/>
        <end position="46"/>
    </location>
</feature>
<evidence type="ECO:0000313" key="8">
    <source>
        <dbReference type="EMBL" id="MCS0660601.1"/>
    </source>
</evidence>
<gene>
    <name evidence="8" type="ORF">NX778_21220</name>
</gene>
<dbReference type="InterPro" id="IPR020846">
    <property type="entry name" value="MFS_dom"/>
</dbReference>
<feature type="transmembrane region" description="Helical" evidence="6">
    <location>
        <begin position="329"/>
        <end position="355"/>
    </location>
</feature>
<dbReference type="InterPro" id="IPR036259">
    <property type="entry name" value="MFS_trans_sf"/>
</dbReference>
<evidence type="ECO:0000256" key="6">
    <source>
        <dbReference type="SAM" id="Phobius"/>
    </source>
</evidence>
<dbReference type="SUPFAM" id="SSF103473">
    <property type="entry name" value="MFS general substrate transporter"/>
    <property type="match status" value="1"/>
</dbReference>
<dbReference type="RefSeq" id="WP_258813795.1">
    <property type="nucleotide sequence ID" value="NZ_JANUGU010000009.1"/>
</dbReference>
<feature type="transmembrane region" description="Helical" evidence="6">
    <location>
        <begin position="271"/>
        <end position="292"/>
    </location>
</feature>
<dbReference type="CDD" id="cd17328">
    <property type="entry name" value="MFS_spinster_like"/>
    <property type="match status" value="1"/>
</dbReference>
<organism evidence="8 9">
    <name type="scientific">Massilia terrae</name>
    <dbReference type="NCBI Taxonomy" id="1811224"/>
    <lineage>
        <taxon>Bacteria</taxon>
        <taxon>Pseudomonadati</taxon>
        <taxon>Pseudomonadota</taxon>
        <taxon>Betaproteobacteria</taxon>
        <taxon>Burkholderiales</taxon>
        <taxon>Oxalobacteraceae</taxon>
        <taxon>Telluria group</taxon>
        <taxon>Massilia</taxon>
    </lineage>
</organism>
<evidence type="ECO:0000256" key="4">
    <source>
        <dbReference type="ARBA" id="ARBA00022989"/>
    </source>
</evidence>
<feature type="domain" description="Major facilitator superfamily (MFS) profile" evidence="7">
    <location>
        <begin position="24"/>
        <end position="423"/>
    </location>
</feature>
<feature type="transmembrane region" description="Helical" evidence="6">
    <location>
        <begin position="149"/>
        <end position="169"/>
    </location>
</feature>
<dbReference type="Gene3D" id="1.20.1250.20">
    <property type="entry name" value="MFS general substrate transporter like domains"/>
    <property type="match status" value="1"/>
</dbReference>
<dbReference type="Pfam" id="PF07690">
    <property type="entry name" value="MFS_1"/>
    <property type="match status" value="1"/>
</dbReference>
<evidence type="ECO:0000259" key="7">
    <source>
        <dbReference type="PROSITE" id="PS50850"/>
    </source>
</evidence>
<feature type="transmembrane region" description="Helical" evidence="6">
    <location>
        <begin position="400"/>
        <end position="421"/>
    </location>
</feature>
<keyword evidence="4 6" id="KW-1133">Transmembrane helix</keyword>
<dbReference type="PANTHER" id="PTHR23505:SF79">
    <property type="entry name" value="PROTEIN SPINSTER"/>
    <property type="match status" value="1"/>
</dbReference>
<comment type="subcellular location">
    <subcellularLocation>
        <location evidence="1">Membrane</location>
        <topology evidence="1">Multi-pass membrane protein</topology>
    </subcellularLocation>
</comment>
<evidence type="ECO:0000256" key="5">
    <source>
        <dbReference type="ARBA" id="ARBA00023136"/>
    </source>
</evidence>
<name>A0ABT2D2Z8_9BURK</name>
<evidence type="ECO:0000256" key="2">
    <source>
        <dbReference type="ARBA" id="ARBA00022448"/>
    </source>
</evidence>
<sequence>MIIDQHVAATRVVPAVGKGARNYALGLLLMLNTLLLLDKIVFVILLEPIKHEFNLSDLQLGVLSGLVYALLMGAAGLPFGLVADRTNRRNLASACLALWSVLTAMCGLAQNFVQLLLLRMGVGIGEAGGGPAALSIIADLFEHKKRATAVAIFALGSPLAALINLTVGTHLSHSYGWRTTLMAASVPGIVLALLMLLTMREPQRGAADAGGQSTLDAAPLRETLAFIRSQPALLHLLGAAALSYITLAGASSWTFSFLVRSHHVKLNEVGVQLGVAIFIAGIAGNYLSGILADYLSQRDERWRVWIIAAGALVSVLLGFGWIWSEGWTATLLLVGCFAAASTFWFAPAIGLCLGLVEVRMRATMSGVLFLIANMVGYGLGPIFVGKMSDLFTPAFGADSLRMALSCIVIVNLWAMLHFLLAGRSVRANLARANGGTPHINKR</sequence>
<keyword evidence="9" id="KW-1185">Reference proteome</keyword>
<dbReference type="PROSITE" id="PS50850">
    <property type="entry name" value="MFS"/>
    <property type="match status" value="1"/>
</dbReference>
<dbReference type="InterPro" id="IPR044770">
    <property type="entry name" value="MFS_spinster-like"/>
</dbReference>
<comment type="caution">
    <text evidence="8">The sequence shown here is derived from an EMBL/GenBank/DDBJ whole genome shotgun (WGS) entry which is preliminary data.</text>
</comment>